<dbReference type="VEuPathDB" id="TriTrypDB:LtaPh_3664000"/>
<proteinExistence type="predicted"/>
<dbReference type="GO" id="GO:0005634">
    <property type="term" value="C:nucleus"/>
    <property type="evidence" value="ECO:0007669"/>
    <property type="project" value="TreeGrafter"/>
</dbReference>
<feature type="region of interest" description="Disordered" evidence="1">
    <location>
        <begin position="451"/>
        <end position="471"/>
    </location>
</feature>
<evidence type="ECO:0000313" key="3">
    <source>
        <dbReference type="Proteomes" id="UP000419144"/>
    </source>
</evidence>
<feature type="region of interest" description="Disordered" evidence="1">
    <location>
        <begin position="12"/>
        <end position="34"/>
    </location>
</feature>
<sequence length="738" mass="78247">MSFMSYVQSLWSPSTTSSDRTLRGGNGVSSQQLGSGVWPLSAKVREEMKKGTRYNMKVVLRGTRGTGKSTLMARLSGHPLPVRYTPSTDIIASTMRLQGELCAPHEGTKVDIWEVVEEGRQRSASSSSANTDTAVAGHIPTAQLHEALRVAADARLHDIYAGCQLVIFMIDPRQRSSWEYAKQETLHVPPTSCILYALNFCDVEPLTGANGAVRLDEVHAWCNRARRATTGLVHRMLEGRQAPAEFSVRPMTAVLSTQTGTGMLGALRALHVASTLVRITAEEVRAQHLFALLARQQSVSLTGFHSTPTPAIDTVSVEAASDVQALAPGRPSPAEAMRTGPRTLTSSPPLPMKTFAGSSLKTEAPSSLRDATQASDHPFVGITHTQAGETAALQSDSEGLRLQHRSSAGVTTVSNVNSCVNETGKDTYPQQTSLTRLISDAEAMRLFLGSSDSGASAQSSPRSSSSSSVAGAASRRVWVAETRCPVAHPSDVPCAQLRTPDPVPEGLAQKDSPAVNANAGISGLIPPTPPEELPSPLPAPQTLRPLEGDAICSLAADMVHDVSVSVDDFFTEEGEKDELHGAAPEVDPATPTSAGLKSVDPGVRSVRTLRTQRVVPRASIPACAQVAAPDPVSQAEVSIILAQMTTALTTGVPATSAHSVPDDAVVRRAQSPDTAQQKALLTKRAKKWRPLTTGDSEARENHRHHRKKHRNAANGDAVDAGAKAPGEVDNGSFDLVLV</sequence>
<evidence type="ECO:0000313" key="2">
    <source>
        <dbReference type="EMBL" id="GET93723.1"/>
    </source>
</evidence>
<feature type="region of interest" description="Disordered" evidence="1">
    <location>
        <begin position="574"/>
        <end position="597"/>
    </location>
</feature>
<feature type="region of interest" description="Disordered" evidence="1">
    <location>
        <begin position="327"/>
        <end position="351"/>
    </location>
</feature>
<dbReference type="Gene3D" id="3.40.50.300">
    <property type="entry name" value="P-loop containing nucleotide triphosphate hydrolases"/>
    <property type="match status" value="1"/>
</dbReference>
<protein>
    <submittedName>
        <fullName evidence="2">Uncharacterized protein</fullName>
    </submittedName>
</protein>
<evidence type="ECO:0000256" key="1">
    <source>
        <dbReference type="SAM" id="MobiDB-lite"/>
    </source>
</evidence>
<dbReference type="GO" id="GO:0005525">
    <property type="term" value="F:GTP binding"/>
    <property type="evidence" value="ECO:0007669"/>
    <property type="project" value="InterPro"/>
</dbReference>
<dbReference type="Proteomes" id="UP000419144">
    <property type="component" value="Unassembled WGS sequence"/>
</dbReference>
<reference evidence="2" key="1">
    <citation type="submission" date="2019-11" db="EMBL/GenBank/DDBJ databases">
        <title>Leishmania tarentolae CDS.</title>
        <authorList>
            <person name="Goto Y."/>
            <person name="Yamagishi J."/>
        </authorList>
    </citation>
    <scope>NUCLEOTIDE SEQUENCE [LARGE SCALE GENOMIC DNA]</scope>
    <source>
        <strain evidence="2">Parrot Tar II</strain>
    </source>
</reference>
<dbReference type="InterPro" id="IPR040385">
    <property type="entry name" value="RABL6"/>
</dbReference>
<feature type="compositionally biased region" description="Basic residues" evidence="1">
    <location>
        <begin position="701"/>
        <end position="711"/>
    </location>
</feature>
<dbReference type="GO" id="GO:0005829">
    <property type="term" value="C:cytosol"/>
    <property type="evidence" value="ECO:0007669"/>
    <property type="project" value="TreeGrafter"/>
</dbReference>
<feature type="region of interest" description="Disordered" evidence="1">
    <location>
        <begin position="681"/>
        <end position="726"/>
    </location>
</feature>
<accession>A0A640KVN6</accession>
<keyword evidence="3" id="KW-1185">Reference proteome</keyword>
<dbReference type="AlphaFoldDB" id="A0A640KVN6"/>
<dbReference type="SUPFAM" id="SSF52540">
    <property type="entry name" value="P-loop containing nucleoside triphosphate hydrolases"/>
    <property type="match status" value="1"/>
</dbReference>
<name>A0A640KVN6_LEITA</name>
<organism evidence="2 3">
    <name type="scientific">Leishmania tarentolae</name>
    <name type="common">Sauroleishmania tarentolae</name>
    <dbReference type="NCBI Taxonomy" id="5689"/>
    <lineage>
        <taxon>Eukaryota</taxon>
        <taxon>Discoba</taxon>
        <taxon>Euglenozoa</taxon>
        <taxon>Kinetoplastea</taxon>
        <taxon>Metakinetoplastina</taxon>
        <taxon>Trypanosomatida</taxon>
        <taxon>Trypanosomatidae</taxon>
        <taxon>Leishmaniinae</taxon>
        <taxon>Leishmania</taxon>
        <taxon>lizard Leishmania</taxon>
    </lineage>
</organism>
<dbReference type="PANTHER" id="PTHR14932">
    <property type="entry name" value="RAS GTPASE-RELATED"/>
    <property type="match status" value="1"/>
</dbReference>
<feature type="compositionally biased region" description="Pro residues" evidence="1">
    <location>
        <begin position="526"/>
        <end position="539"/>
    </location>
</feature>
<comment type="caution">
    <text evidence="2">The sequence shown here is derived from an EMBL/GenBank/DDBJ whole genome shotgun (WGS) entry which is preliminary data.</text>
</comment>
<dbReference type="PANTHER" id="PTHR14932:SF1">
    <property type="entry name" value="RAB-LIKE PROTEIN 6"/>
    <property type="match status" value="1"/>
</dbReference>
<feature type="region of interest" description="Disordered" evidence="1">
    <location>
        <begin position="505"/>
        <end position="540"/>
    </location>
</feature>
<dbReference type="InterPro" id="IPR027417">
    <property type="entry name" value="P-loop_NTPase"/>
</dbReference>
<gene>
    <name evidence="2" type="ORF">LtaPh_3664000</name>
</gene>
<dbReference type="OrthoDB" id="207081at2759"/>
<feature type="compositionally biased region" description="Low complexity" evidence="1">
    <location>
        <begin position="712"/>
        <end position="724"/>
    </location>
</feature>
<dbReference type="EMBL" id="BLBS01000057">
    <property type="protein sequence ID" value="GET93723.1"/>
    <property type="molecule type" value="Genomic_DNA"/>
</dbReference>